<keyword evidence="3" id="KW-0121">Carboxypeptidase</keyword>
<dbReference type="PRINTS" id="PR00922">
    <property type="entry name" value="DADACBPTASE3"/>
</dbReference>
<dbReference type="PANTHER" id="PTHR30023:SF0">
    <property type="entry name" value="PENICILLIN-SENSITIVE CARBOXYPEPTIDASE A"/>
    <property type="match status" value="1"/>
</dbReference>
<dbReference type="Gene3D" id="3.40.710.10">
    <property type="entry name" value="DD-peptidase/beta-lactamase superfamily"/>
    <property type="match status" value="1"/>
</dbReference>
<organism evidence="3 4">
    <name type="scientific">Paracandidimonas soli</name>
    <dbReference type="NCBI Taxonomy" id="1917182"/>
    <lineage>
        <taxon>Bacteria</taxon>
        <taxon>Pseudomonadati</taxon>
        <taxon>Pseudomonadota</taxon>
        <taxon>Betaproteobacteria</taxon>
        <taxon>Burkholderiales</taxon>
        <taxon>Alcaligenaceae</taxon>
        <taxon>Paracandidimonas</taxon>
    </lineage>
</organism>
<dbReference type="Proteomes" id="UP000294692">
    <property type="component" value="Unassembled WGS sequence"/>
</dbReference>
<dbReference type="NCBIfam" id="TIGR00666">
    <property type="entry name" value="PBP4"/>
    <property type="match status" value="1"/>
</dbReference>
<dbReference type="AlphaFoldDB" id="A0A4R3V155"/>
<reference evidence="3 4" key="1">
    <citation type="submission" date="2019-03" db="EMBL/GenBank/DDBJ databases">
        <title>Genomic Encyclopedia of Type Strains, Phase IV (KMG-IV): sequencing the most valuable type-strain genomes for metagenomic binning, comparative biology and taxonomic classification.</title>
        <authorList>
            <person name="Goeker M."/>
        </authorList>
    </citation>
    <scope>NUCLEOTIDE SEQUENCE [LARGE SCALE GENOMIC DNA]</scope>
    <source>
        <strain evidence="3 4">DSM 100048</strain>
    </source>
</reference>
<accession>A0A4R3V155</accession>
<dbReference type="InterPro" id="IPR000667">
    <property type="entry name" value="Peptidase_S13"/>
</dbReference>
<evidence type="ECO:0000313" key="4">
    <source>
        <dbReference type="Proteomes" id="UP000294692"/>
    </source>
</evidence>
<dbReference type="InterPro" id="IPR012338">
    <property type="entry name" value="Beta-lactam/transpept-like"/>
</dbReference>
<dbReference type="Pfam" id="PF02113">
    <property type="entry name" value="Peptidase_S13"/>
    <property type="match status" value="1"/>
</dbReference>
<evidence type="ECO:0000313" key="3">
    <source>
        <dbReference type="EMBL" id="TCU98465.1"/>
    </source>
</evidence>
<keyword evidence="3" id="KW-0645">Protease</keyword>
<evidence type="ECO:0000256" key="1">
    <source>
        <dbReference type="ARBA" id="ARBA00006096"/>
    </source>
</evidence>
<dbReference type="Gene3D" id="3.50.80.20">
    <property type="entry name" value="D-Ala-D-Ala carboxypeptidase C, peptidase S13"/>
    <property type="match status" value="1"/>
</dbReference>
<dbReference type="GO" id="GO:0004185">
    <property type="term" value="F:serine-type carboxypeptidase activity"/>
    <property type="evidence" value="ECO:0007669"/>
    <property type="project" value="InterPro"/>
</dbReference>
<name>A0A4R3V155_9BURK</name>
<comment type="similarity">
    <text evidence="1">Belongs to the peptidase S13 family.</text>
</comment>
<gene>
    <name evidence="3" type="ORF">EV686_105165</name>
</gene>
<dbReference type="SUPFAM" id="SSF56601">
    <property type="entry name" value="beta-lactamase/transpeptidase-like"/>
    <property type="match status" value="1"/>
</dbReference>
<protein>
    <submittedName>
        <fullName evidence="3">D-alanyl-D-alanine carboxypeptidase/D-alanyl-D-alanine-endopeptidase (Penicillin-binding protein 4)</fullName>
    </submittedName>
</protein>
<dbReference type="GO" id="GO:0006508">
    <property type="term" value="P:proteolysis"/>
    <property type="evidence" value="ECO:0007669"/>
    <property type="project" value="InterPro"/>
</dbReference>
<evidence type="ECO:0000256" key="2">
    <source>
        <dbReference type="ARBA" id="ARBA00022801"/>
    </source>
</evidence>
<dbReference type="PANTHER" id="PTHR30023">
    <property type="entry name" value="D-ALANYL-D-ALANINE CARBOXYPEPTIDASE"/>
    <property type="match status" value="1"/>
</dbReference>
<proteinExistence type="inferred from homology"/>
<keyword evidence="2" id="KW-0378">Hydrolase</keyword>
<dbReference type="EMBL" id="SMBX01000005">
    <property type="protein sequence ID" value="TCU98465.1"/>
    <property type="molecule type" value="Genomic_DNA"/>
</dbReference>
<comment type="caution">
    <text evidence="3">The sequence shown here is derived from an EMBL/GenBank/DDBJ whole genome shotgun (WGS) entry which is preliminary data.</text>
</comment>
<sequence>MLMLFTSVVASMPVSHLAVSARKVARSVGRGLAVAALGLAAAVAGAQSLPSELQGAWRATKLPEQSLSLFVQEVGGPVLLAVNPATPRNPASVMKLVTTWAGLSGLGPEYVWRTHLLARGGGVVDEQGTLSGPLYIQAAGDPSFTVQDLWLLLRELRLRGIKNLGEVVVDRSRFGNVAIDPGAFDNSPDRPYNASPDAMMVGLGATRLLFQPDARAKQWIPIVDPPVPGLRITGQVAWSDARCTGSPTVGTQVQGTASGVEVLLSGNAPGECGEFSVYRLALSQPEHFSNLFRMLWRELGGTLARGIVAGKVPPEAKPVAWHDSRPLADQIRIVNKQSNNVMARHLLLTLAAETSGPGATVPAGERAVLQLLQGQGVDTSGWVIGNGSGLSREGRLTASGLGGMLDAAWHSSLMPEFISSLAISGVDGTVRRRLRDDDVRGMAHLKTGTLRDARALAGYVLGASGKRYILVSMVNGDQAAAVRSFDDAVIRWLAAR</sequence>
<dbReference type="GO" id="GO:0000270">
    <property type="term" value="P:peptidoglycan metabolic process"/>
    <property type="evidence" value="ECO:0007669"/>
    <property type="project" value="TreeGrafter"/>
</dbReference>
<keyword evidence="4" id="KW-1185">Reference proteome</keyword>